<dbReference type="InterPro" id="IPR014710">
    <property type="entry name" value="RmlC-like_jellyroll"/>
</dbReference>
<comment type="caution">
    <text evidence="1">The sequence shown here is derived from an EMBL/GenBank/DDBJ whole genome shotgun (WGS) entry which is preliminary data.</text>
</comment>
<dbReference type="Gene3D" id="2.20.70.150">
    <property type="match status" value="1"/>
</dbReference>
<feature type="non-terminal residue" evidence="1">
    <location>
        <position position="111"/>
    </location>
</feature>
<dbReference type="STRING" id="5539.A0A3E2GUN0"/>
<reference evidence="1 2" key="1">
    <citation type="submission" date="2018-05" db="EMBL/GenBank/DDBJ databases">
        <title>Draft genome sequence of Scytalidium lignicola DSM 105466, a ubiquitous saprotrophic fungus.</title>
        <authorList>
            <person name="Buettner E."/>
            <person name="Gebauer A.M."/>
            <person name="Hofrichter M."/>
            <person name="Liers C."/>
            <person name="Kellner H."/>
        </authorList>
    </citation>
    <scope>NUCLEOTIDE SEQUENCE [LARGE SCALE GENOMIC DNA]</scope>
    <source>
        <strain evidence="1 2">DSM 105466</strain>
    </source>
</reference>
<proteinExistence type="predicted"/>
<sequence>MEPLTHLPTIRRLVTGHDSAGKAIFEFDEVLTPVNPTPKTGRGSEGLGTALGVTLIHRTRKLQNFRGTLHAWKNITSEYCRFLTVVIPSEQVKVEKTGEYLGVTKVTGLSD</sequence>
<dbReference type="Proteomes" id="UP000258309">
    <property type="component" value="Unassembled WGS sequence"/>
</dbReference>
<keyword evidence="2" id="KW-1185">Reference proteome</keyword>
<organism evidence="1 2">
    <name type="scientific">Scytalidium lignicola</name>
    <name type="common">Hyphomycete</name>
    <dbReference type="NCBI Taxonomy" id="5539"/>
    <lineage>
        <taxon>Eukaryota</taxon>
        <taxon>Fungi</taxon>
        <taxon>Dikarya</taxon>
        <taxon>Ascomycota</taxon>
        <taxon>Pezizomycotina</taxon>
        <taxon>Leotiomycetes</taxon>
        <taxon>Leotiomycetes incertae sedis</taxon>
        <taxon>Scytalidium</taxon>
    </lineage>
</organism>
<dbReference type="AlphaFoldDB" id="A0A3E2GUN0"/>
<name>A0A3E2GUN0_SCYLI</name>
<gene>
    <name evidence="1" type="ORF">B7463_g11450</name>
</gene>
<dbReference type="Gene3D" id="2.60.120.10">
    <property type="entry name" value="Jelly Rolls"/>
    <property type="match status" value="1"/>
</dbReference>
<evidence type="ECO:0000313" key="2">
    <source>
        <dbReference type="Proteomes" id="UP000258309"/>
    </source>
</evidence>
<evidence type="ECO:0000313" key="1">
    <source>
        <dbReference type="EMBL" id="RFU24884.1"/>
    </source>
</evidence>
<feature type="non-terminal residue" evidence="1">
    <location>
        <position position="1"/>
    </location>
</feature>
<protein>
    <submittedName>
        <fullName evidence="1">Uncharacterized protein</fullName>
    </submittedName>
</protein>
<dbReference type="OrthoDB" id="5840532at2759"/>
<accession>A0A3E2GUN0</accession>
<dbReference type="EMBL" id="NCSJ02000391">
    <property type="protein sequence ID" value="RFU24884.1"/>
    <property type="molecule type" value="Genomic_DNA"/>
</dbReference>